<keyword evidence="3" id="KW-0203">Cytokinin biosynthesis</keyword>
<gene>
    <name evidence="8" type="ORF">CIPAW_08G050800</name>
</gene>
<dbReference type="AlphaFoldDB" id="A0A8T1PQB0"/>
<keyword evidence="5" id="KW-0539">Nucleus</keyword>
<evidence type="ECO:0000256" key="7">
    <source>
        <dbReference type="SAM" id="MobiDB-lite"/>
    </source>
</evidence>
<evidence type="ECO:0000256" key="1">
    <source>
        <dbReference type="ARBA" id="ARBA00004496"/>
    </source>
</evidence>
<name>A0A8T1PQB0_CARIL</name>
<evidence type="ECO:0000313" key="8">
    <source>
        <dbReference type="EMBL" id="KAG6644368.1"/>
    </source>
</evidence>
<dbReference type="GO" id="GO:0005737">
    <property type="term" value="C:cytoplasm"/>
    <property type="evidence" value="ECO:0007669"/>
    <property type="project" value="UniProtKB-SubCell"/>
</dbReference>
<comment type="subcellular location">
    <subcellularLocation>
        <location evidence="1">Cytoplasm</location>
    </subcellularLocation>
</comment>
<evidence type="ECO:0000256" key="6">
    <source>
        <dbReference type="ARBA" id="ARBA00024199"/>
    </source>
</evidence>
<dbReference type="GO" id="GO:0009691">
    <property type="term" value="P:cytokinin biosynthetic process"/>
    <property type="evidence" value="ECO:0007669"/>
    <property type="project" value="UniProtKB-KW"/>
</dbReference>
<dbReference type="EMBL" id="CM031816">
    <property type="protein sequence ID" value="KAG6644368.1"/>
    <property type="molecule type" value="Genomic_DNA"/>
</dbReference>
<evidence type="ECO:0000256" key="2">
    <source>
        <dbReference type="ARBA" id="ARBA00022490"/>
    </source>
</evidence>
<feature type="region of interest" description="Disordered" evidence="7">
    <location>
        <begin position="32"/>
        <end position="130"/>
    </location>
</feature>
<keyword evidence="9" id="KW-1185">Reference proteome</keyword>
<comment type="similarity">
    <text evidence="6">Belongs to the SOFL plant protein family.</text>
</comment>
<comment type="caution">
    <text evidence="8">The sequence shown here is derived from an EMBL/GenBank/DDBJ whole genome shotgun (WGS) entry which is preliminary data.</text>
</comment>
<evidence type="ECO:0000256" key="3">
    <source>
        <dbReference type="ARBA" id="ARBA00022712"/>
    </source>
</evidence>
<reference evidence="8" key="1">
    <citation type="submission" date="2020-12" db="EMBL/GenBank/DDBJ databases">
        <title>WGS assembly of Carya illinoinensis cv. Pawnee.</title>
        <authorList>
            <person name="Platts A."/>
            <person name="Shu S."/>
            <person name="Wright S."/>
            <person name="Barry K."/>
            <person name="Edger P."/>
            <person name="Pires J.C."/>
            <person name="Schmutz J."/>
        </authorList>
    </citation>
    <scope>NUCLEOTIDE SEQUENCE</scope>
    <source>
        <tissue evidence="8">Leaf</tissue>
    </source>
</reference>
<sequence length="188" mass="21240">MDFSASQCSSGCESGWTRYLDQSSLSEYQFHRDGGMDEYRGKGEKMEEKEEDLSLVSDASSGPSHYHEDDEESIHDDGFPLYSSTASEVARKNKKKKKAKAKESGRHRQRSNLDDTATSPALNFPKVTTHYGNEDSTMKNLWNFSQGNFSATQFEGKSAFQENFTFLKSFAEKPASEEQGGFHGRNWK</sequence>
<feature type="compositionally biased region" description="Basic and acidic residues" evidence="7">
    <location>
        <begin position="32"/>
        <end position="48"/>
    </location>
</feature>
<proteinExistence type="inferred from homology"/>
<evidence type="ECO:0000256" key="4">
    <source>
        <dbReference type="ARBA" id="ARBA00022864"/>
    </source>
</evidence>
<protein>
    <submittedName>
        <fullName evidence="8">Uncharacterized protein</fullName>
    </submittedName>
</protein>
<organism evidence="8 9">
    <name type="scientific">Carya illinoinensis</name>
    <name type="common">Pecan</name>
    <dbReference type="NCBI Taxonomy" id="32201"/>
    <lineage>
        <taxon>Eukaryota</taxon>
        <taxon>Viridiplantae</taxon>
        <taxon>Streptophyta</taxon>
        <taxon>Embryophyta</taxon>
        <taxon>Tracheophyta</taxon>
        <taxon>Spermatophyta</taxon>
        <taxon>Magnoliopsida</taxon>
        <taxon>eudicotyledons</taxon>
        <taxon>Gunneridae</taxon>
        <taxon>Pentapetalae</taxon>
        <taxon>rosids</taxon>
        <taxon>fabids</taxon>
        <taxon>Fagales</taxon>
        <taxon>Juglandaceae</taxon>
        <taxon>Carya</taxon>
    </lineage>
</organism>
<keyword evidence="2" id="KW-0963">Cytoplasm</keyword>
<dbReference type="PANTHER" id="PTHR33347:SF34">
    <property type="entry name" value="PROTEIN SOB FIVE-LIKE 6"/>
    <property type="match status" value="1"/>
</dbReference>
<evidence type="ECO:0000256" key="5">
    <source>
        <dbReference type="ARBA" id="ARBA00023242"/>
    </source>
</evidence>
<accession>A0A8T1PQB0</accession>
<keyword evidence="4" id="KW-0932">Cytokinin signaling pathway</keyword>
<dbReference type="Proteomes" id="UP000811609">
    <property type="component" value="Chromosome 8"/>
</dbReference>
<dbReference type="PANTHER" id="PTHR33347">
    <property type="entry name" value="OSJNBA0091C07.3 PROTEIN"/>
    <property type="match status" value="1"/>
</dbReference>
<evidence type="ECO:0000313" key="9">
    <source>
        <dbReference type="Proteomes" id="UP000811609"/>
    </source>
</evidence>
<dbReference type="InterPro" id="IPR044670">
    <property type="entry name" value="SOFL"/>
</dbReference>
<dbReference type="GO" id="GO:0009736">
    <property type="term" value="P:cytokinin-activated signaling pathway"/>
    <property type="evidence" value="ECO:0007669"/>
    <property type="project" value="UniProtKB-KW"/>
</dbReference>